<gene>
    <name evidence="9" type="primary">hycQ</name>
    <name evidence="9" type="ORF">MPRM_43530</name>
</gene>
<keyword evidence="10" id="KW-1185">Reference proteome</keyword>
<evidence type="ECO:0000256" key="4">
    <source>
        <dbReference type="ARBA" id="ARBA00022989"/>
    </source>
</evidence>
<accession>A0A7I7Z0A2</accession>
<dbReference type="Pfam" id="PF00361">
    <property type="entry name" value="Proton_antipo_M"/>
    <property type="match status" value="1"/>
</dbReference>
<evidence type="ECO:0000259" key="8">
    <source>
        <dbReference type="Pfam" id="PF00361"/>
    </source>
</evidence>
<evidence type="ECO:0000256" key="3">
    <source>
        <dbReference type="ARBA" id="ARBA00022692"/>
    </source>
</evidence>
<evidence type="ECO:0000256" key="7">
    <source>
        <dbReference type="RuleBase" id="RU000320"/>
    </source>
</evidence>
<evidence type="ECO:0000256" key="5">
    <source>
        <dbReference type="ARBA" id="ARBA00023002"/>
    </source>
</evidence>
<dbReference type="GO" id="GO:0008137">
    <property type="term" value="F:NADH dehydrogenase (ubiquinone) activity"/>
    <property type="evidence" value="ECO:0007669"/>
    <property type="project" value="InterPro"/>
</dbReference>
<sequence length="490" mass="49409">MTGLLLAAILTPIAASIAMMMFGWRRETATGVLLSAVAVLGCGAALGVGVGSEARFALGGLLRVDALTVTMLIVIGIVATLASWASIGYLDAELAHGHTDGRASRTYGSLTAAFLAAMVVAVCANNIGVVWVAVEATTVITAFLVGHRRTRAALEATWKYVVICSVGIAIAFLGTALLYFAVEHAGAPAAAALNLDVVTAYAGRLDPGIARLAGGLLLIGYGAKAGLFPFHTWLADAHSQAPAPVSALMSGVLLSVAFSVLLRIRPVIDTATGPTFMRSGLLVVGLATLVIAALMLTVTSDIKRMLAYSSMENMGLIAIAAAAGTTLAIAALLLHVLAHGIGKTVLFLASGSLQAAHDSTAIADISAVLRRSRLIGVSLAVGLIVLLGLPPFAMFASELAIARSLADARLTWALGAGMLMVAIAFAALARNAGRILLGNSTGAPLITVPATVGAALVLGVVASIALGITAGPLTALFITAGAGVGVHHGP</sequence>
<keyword evidence="4" id="KW-1133">Transmembrane helix</keyword>
<dbReference type="PANTHER" id="PTHR42682">
    <property type="entry name" value="HYDROGENASE-4 COMPONENT F"/>
    <property type="match status" value="1"/>
</dbReference>
<dbReference type="AlphaFoldDB" id="A0A7I7Z0A2"/>
<reference evidence="9 10" key="1">
    <citation type="journal article" date="2019" name="Emerg. Microbes Infect.">
        <title>Comprehensive subspecies identification of 175 nontuberculous mycobacteria species based on 7547 genomic profiles.</title>
        <authorList>
            <person name="Matsumoto Y."/>
            <person name="Kinjo T."/>
            <person name="Motooka D."/>
            <person name="Nabeya D."/>
            <person name="Jung N."/>
            <person name="Uechi K."/>
            <person name="Horii T."/>
            <person name="Iida T."/>
            <person name="Fujita J."/>
            <person name="Nakamura S."/>
        </authorList>
    </citation>
    <scope>NUCLEOTIDE SEQUENCE [LARGE SCALE GENOMIC DNA]</scope>
    <source>
        <strain evidence="9 10">JCM 14742</strain>
    </source>
</reference>
<dbReference type="InterPro" id="IPR001750">
    <property type="entry name" value="ND/Mrp_TM"/>
</dbReference>
<evidence type="ECO:0000256" key="6">
    <source>
        <dbReference type="ARBA" id="ARBA00023136"/>
    </source>
</evidence>
<proteinExistence type="predicted"/>
<dbReference type="PANTHER" id="PTHR42682:SF5">
    <property type="entry name" value="HYDROGENASE-4 COMPONENT F"/>
    <property type="match status" value="1"/>
</dbReference>
<dbReference type="RefSeq" id="WP_085270375.1">
    <property type="nucleotide sequence ID" value="NZ_AP022614.1"/>
</dbReference>
<organism evidence="9 10">
    <name type="scientific">Mycobacterium parmense</name>
    <dbReference type="NCBI Taxonomy" id="185642"/>
    <lineage>
        <taxon>Bacteria</taxon>
        <taxon>Bacillati</taxon>
        <taxon>Actinomycetota</taxon>
        <taxon>Actinomycetes</taxon>
        <taxon>Mycobacteriales</taxon>
        <taxon>Mycobacteriaceae</taxon>
        <taxon>Mycobacterium</taxon>
        <taxon>Mycobacterium simiae complex</taxon>
    </lineage>
</organism>
<dbReference type="GO" id="GO:0016491">
    <property type="term" value="F:oxidoreductase activity"/>
    <property type="evidence" value="ECO:0007669"/>
    <property type="project" value="UniProtKB-KW"/>
</dbReference>
<keyword evidence="5" id="KW-0560">Oxidoreductase</keyword>
<dbReference type="Proteomes" id="UP000467105">
    <property type="component" value="Chromosome"/>
</dbReference>
<evidence type="ECO:0000313" key="10">
    <source>
        <dbReference type="Proteomes" id="UP000467105"/>
    </source>
</evidence>
<evidence type="ECO:0000256" key="1">
    <source>
        <dbReference type="ARBA" id="ARBA00004651"/>
    </source>
</evidence>
<evidence type="ECO:0000313" key="9">
    <source>
        <dbReference type="EMBL" id="BBZ47072.1"/>
    </source>
</evidence>
<protein>
    <submittedName>
        <fullName evidence="9">Hydrogenase HycQ</fullName>
    </submittedName>
</protein>
<dbReference type="InterPro" id="IPR052175">
    <property type="entry name" value="ComplexI-like_HydComp"/>
</dbReference>
<dbReference type="GO" id="GO:0042773">
    <property type="term" value="P:ATP synthesis coupled electron transport"/>
    <property type="evidence" value="ECO:0007669"/>
    <property type="project" value="InterPro"/>
</dbReference>
<dbReference type="EMBL" id="AP022614">
    <property type="protein sequence ID" value="BBZ47072.1"/>
    <property type="molecule type" value="Genomic_DNA"/>
</dbReference>
<name>A0A7I7Z0A2_9MYCO</name>
<dbReference type="OrthoDB" id="9811798at2"/>
<keyword evidence="3 7" id="KW-0812">Transmembrane</keyword>
<dbReference type="InterPro" id="IPR003918">
    <property type="entry name" value="NADH_UbQ_OxRdtase"/>
</dbReference>
<evidence type="ECO:0000256" key="2">
    <source>
        <dbReference type="ARBA" id="ARBA00022475"/>
    </source>
</evidence>
<keyword evidence="2" id="KW-1003">Cell membrane</keyword>
<comment type="subcellular location">
    <subcellularLocation>
        <location evidence="1">Cell membrane</location>
        <topology evidence="1">Multi-pass membrane protein</topology>
    </subcellularLocation>
    <subcellularLocation>
        <location evidence="7">Membrane</location>
        <topology evidence="7">Multi-pass membrane protein</topology>
    </subcellularLocation>
</comment>
<dbReference type="PRINTS" id="PR01437">
    <property type="entry name" value="NUOXDRDTASE4"/>
</dbReference>
<dbReference type="GO" id="GO:0005886">
    <property type="term" value="C:plasma membrane"/>
    <property type="evidence" value="ECO:0007669"/>
    <property type="project" value="UniProtKB-SubCell"/>
</dbReference>
<keyword evidence="6" id="KW-0472">Membrane</keyword>
<feature type="domain" description="NADH:quinone oxidoreductase/Mrp antiporter transmembrane" evidence="8">
    <location>
        <begin position="124"/>
        <end position="422"/>
    </location>
</feature>